<dbReference type="EMBL" id="JAVDUU010000004">
    <property type="protein sequence ID" value="MDR6944574.1"/>
    <property type="molecule type" value="Genomic_DNA"/>
</dbReference>
<evidence type="ECO:0000313" key="2">
    <source>
        <dbReference type="Proteomes" id="UP001247620"/>
    </source>
</evidence>
<sequence>MFYNNLCAKDNFFYDLLKDLPQFFKYDNIYGVCMDYC</sequence>
<comment type="caution">
    <text evidence="1">The sequence shown here is derived from an EMBL/GenBank/DDBJ whole genome shotgun (WGS) entry which is preliminary data.</text>
</comment>
<accession>A0ABU1TGL7</accession>
<protein>
    <submittedName>
        <fullName evidence="1">Uncharacterized protein</fullName>
    </submittedName>
</protein>
<gene>
    <name evidence="1" type="ORF">J2W55_004434</name>
</gene>
<name>A0ABU1TGL7_9SPHI</name>
<evidence type="ECO:0000313" key="1">
    <source>
        <dbReference type="EMBL" id="MDR6944574.1"/>
    </source>
</evidence>
<organism evidence="1 2">
    <name type="scientific">Mucilaginibacter pocheonensis</name>
    <dbReference type="NCBI Taxonomy" id="398050"/>
    <lineage>
        <taxon>Bacteria</taxon>
        <taxon>Pseudomonadati</taxon>
        <taxon>Bacteroidota</taxon>
        <taxon>Sphingobacteriia</taxon>
        <taxon>Sphingobacteriales</taxon>
        <taxon>Sphingobacteriaceae</taxon>
        <taxon>Mucilaginibacter</taxon>
    </lineage>
</organism>
<dbReference type="Proteomes" id="UP001247620">
    <property type="component" value="Unassembled WGS sequence"/>
</dbReference>
<proteinExistence type="predicted"/>
<keyword evidence="2" id="KW-1185">Reference proteome</keyword>
<reference evidence="1 2" key="1">
    <citation type="submission" date="2023-07" db="EMBL/GenBank/DDBJ databases">
        <title>Sorghum-associated microbial communities from plants grown in Nebraska, USA.</title>
        <authorList>
            <person name="Schachtman D."/>
        </authorList>
    </citation>
    <scope>NUCLEOTIDE SEQUENCE [LARGE SCALE GENOMIC DNA]</scope>
    <source>
        <strain evidence="1 2">3262</strain>
    </source>
</reference>